<dbReference type="PANTHER" id="PTHR42851">
    <property type="entry name" value="ALDOLASE-RELATED"/>
    <property type="match status" value="1"/>
</dbReference>
<dbReference type="PANTHER" id="PTHR42851:SF4">
    <property type="entry name" value="PWWP DOMAIN-CONTAINING PROTEIN"/>
    <property type="match status" value="1"/>
</dbReference>
<feature type="region of interest" description="Disordered" evidence="1">
    <location>
        <begin position="116"/>
        <end position="391"/>
    </location>
</feature>
<dbReference type="EMBL" id="JAUHHV010000008">
    <property type="protein sequence ID" value="KAK1415676.1"/>
    <property type="molecule type" value="Genomic_DNA"/>
</dbReference>
<dbReference type="AlphaFoldDB" id="A0AAD8K720"/>
<feature type="compositionally biased region" description="Basic and acidic residues" evidence="1">
    <location>
        <begin position="210"/>
        <end position="276"/>
    </location>
</feature>
<feature type="compositionally biased region" description="Basic and acidic residues" evidence="1">
    <location>
        <begin position="116"/>
        <end position="125"/>
    </location>
</feature>
<dbReference type="Gene3D" id="2.30.30.140">
    <property type="match status" value="1"/>
</dbReference>
<keyword evidence="4" id="KW-1185">Reference proteome</keyword>
<evidence type="ECO:0000259" key="2">
    <source>
        <dbReference type="PROSITE" id="PS50812"/>
    </source>
</evidence>
<feature type="compositionally biased region" description="Basic and acidic residues" evidence="1">
    <location>
        <begin position="135"/>
        <end position="147"/>
    </location>
</feature>
<feature type="region of interest" description="Disordered" evidence="1">
    <location>
        <begin position="957"/>
        <end position="981"/>
    </location>
</feature>
<feature type="compositionally biased region" description="Low complexity" evidence="1">
    <location>
        <begin position="189"/>
        <end position="206"/>
    </location>
</feature>
<sequence length="1084" mass="118716">MVDVVSGDMVVDEVGVSKVDLGSEKETGTGDCVMEDVGDEVGESRVERLDKVEVVEGSVEVVKEVVDEKVVTTVVSGSGCDDQKSDSKMDLEPCEEVEVKSGGGEIEEKEFVQELVDEKTRKETEVLNSSNIPKSTEDNVGYDKGEDGADNQGSSNEVVNAGACEDKVDLGTKNTGNEAEVCQTKKESFQSTTEGTTSESQKSETGIQVDESKTVVELDRGATEEKVEQPTESVKEAADGEKTEKDEILDSEKLPDSVTKVDEVITKERLVGKDETQGDASEDQSSLCSDKPSLPTETVNTETREGAAVHENVVNLEQNAEAEQTDKEESSQSAVEVGTHDASKCEEATEVGDSKMDDEPEIIKGEIDVNSVQEVADEEHDSSKVPQSSIMSSLGLEDVDVVAVDEGVEGKIEAQDCVTVQPNLVNPDNESKSTEVVKVETAGVDQKAEADSTSKDENSFGTIKPEDVDAHGKVDEVTVAQKEPNFDVQVSTDGGILVENQSIDVSTVADVSKPDVVADTEPEPSIDKMAPDVTNEVVETATGLQTCKVEPPSIVSESSDIQVDQGLTDNHSNPGDEVTASQIKVPDSTIERGVLPASSEFSYEEAHMERAEDAGMDIDEVLGWKDEMPSAQENEQKVDPTNLPNVDGQETEALEHTLDSEQRNKTSVSLQQSGYFHPPENEGEFSVSDLVWGKVRSHPWWPGQIFDPSDASEKAMKYHKKDCFLVAYFGDRTFGWNDSTVLKPFRENFSQVVEHMNSEAFNNAVHCALEEVSRRVELGLACSCIPQDIYENIKYQIVENSGIKQESSRRDGVDKSASVSSFEPGMLVDYVRLLAKSPYDGDEMELTMAKAQLSSYGRFKGHRQLAEFQLCGDLLEAEQVVKDETYSEDGSKKRKALDSVSDGSEKRPALQTDTATPKPSFKVGESIQKVASQLTGPPEQGNQADLLSQLHLAAQDPMKGLNSSNDAKKRKSLNENESEDFEFDDVNDSYWTDRIIQNYPEENPLQENQNGGGQHQVVAYEQEKQVVKPARRSNKKRFFSSNHEIEAKEQSELIERRRKNLATEVLMKFTEVVLQSSTSLVPSM</sequence>
<reference evidence="3" key="1">
    <citation type="journal article" date="2023" name="bioRxiv">
        <title>Improved chromosome-level genome assembly for marigold (Tagetes erecta).</title>
        <authorList>
            <person name="Jiang F."/>
            <person name="Yuan L."/>
            <person name="Wang S."/>
            <person name="Wang H."/>
            <person name="Xu D."/>
            <person name="Wang A."/>
            <person name="Fan W."/>
        </authorList>
    </citation>
    <scope>NUCLEOTIDE SEQUENCE</scope>
    <source>
        <strain evidence="3">WSJ</strain>
        <tissue evidence="3">Leaf</tissue>
    </source>
</reference>
<feature type="compositionally biased region" description="Basic and acidic residues" evidence="1">
    <location>
        <begin position="338"/>
        <end position="367"/>
    </location>
</feature>
<feature type="region of interest" description="Disordered" evidence="1">
    <location>
        <begin position="552"/>
        <end position="580"/>
    </location>
</feature>
<comment type="caution">
    <text evidence="3">The sequence shown here is derived from an EMBL/GenBank/DDBJ whole genome shotgun (WGS) entry which is preliminary data.</text>
</comment>
<feature type="compositionally biased region" description="Polar residues" evidence="1">
    <location>
        <begin position="555"/>
        <end position="573"/>
    </location>
</feature>
<evidence type="ECO:0000313" key="3">
    <source>
        <dbReference type="EMBL" id="KAK1415676.1"/>
    </source>
</evidence>
<organism evidence="3 4">
    <name type="scientific">Tagetes erecta</name>
    <name type="common">African marigold</name>
    <dbReference type="NCBI Taxonomy" id="13708"/>
    <lineage>
        <taxon>Eukaryota</taxon>
        <taxon>Viridiplantae</taxon>
        <taxon>Streptophyta</taxon>
        <taxon>Embryophyta</taxon>
        <taxon>Tracheophyta</taxon>
        <taxon>Spermatophyta</taxon>
        <taxon>Magnoliopsida</taxon>
        <taxon>eudicotyledons</taxon>
        <taxon>Gunneridae</taxon>
        <taxon>Pentapetalae</taxon>
        <taxon>asterids</taxon>
        <taxon>campanulids</taxon>
        <taxon>Asterales</taxon>
        <taxon>Asteraceae</taxon>
        <taxon>Asteroideae</taxon>
        <taxon>Heliantheae alliance</taxon>
        <taxon>Tageteae</taxon>
        <taxon>Tagetes</taxon>
    </lineage>
</organism>
<protein>
    <recommendedName>
        <fullName evidence="2">PWWP domain-containing protein</fullName>
    </recommendedName>
</protein>
<accession>A0AAD8K720</accession>
<dbReference type="InterPro" id="IPR000313">
    <property type="entry name" value="PWWP_dom"/>
</dbReference>
<feature type="compositionally biased region" description="Basic and acidic residues" evidence="1">
    <location>
        <begin position="429"/>
        <end position="438"/>
    </location>
</feature>
<feature type="compositionally biased region" description="Basic and acidic residues" evidence="1">
    <location>
        <begin position="446"/>
        <end position="469"/>
    </location>
</feature>
<dbReference type="CDD" id="cd05162">
    <property type="entry name" value="PWWP"/>
    <property type="match status" value="1"/>
</dbReference>
<feature type="region of interest" description="Disordered" evidence="1">
    <location>
        <begin position="883"/>
        <end position="924"/>
    </location>
</feature>
<dbReference type="PROSITE" id="PS50812">
    <property type="entry name" value="PWWP"/>
    <property type="match status" value="1"/>
</dbReference>
<feature type="domain" description="PWWP" evidence="2">
    <location>
        <begin position="687"/>
        <end position="748"/>
    </location>
</feature>
<proteinExistence type="predicted"/>
<feature type="region of interest" description="Disordered" evidence="1">
    <location>
        <begin position="422"/>
        <end position="469"/>
    </location>
</feature>
<dbReference type="Pfam" id="PF00855">
    <property type="entry name" value="PWWP"/>
    <property type="match status" value="1"/>
</dbReference>
<dbReference type="SMART" id="SM00293">
    <property type="entry name" value="PWWP"/>
    <property type="match status" value="1"/>
</dbReference>
<gene>
    <name evidence="3" type="ORF">QVD17_31461</name>
</gene>
<dbReference type="SUPFAM" id="SSF63748">
    <property type="entry name" value="Tudor/PWWP/MBT"/>
    <property type="match status" value="1"/>
</dbReference>
<dbReference type="InterPro" id="IPR053063">
    <property type="entry name" value="PWWP_domain_containing_PDP"/>
</dbReference>
<dbReference type="Proteomes" id="UP001229421">
    <property type="component" value="Unassembled WGS sequence"/>
</dbReference>
<evidence type="ECO:0000313" key="4">
    <source>
        <dbReference type="Proteomes" id="UP001229421"/>
    </source>
</evidence>
<name>A0AAD8K720_TARER</name>
<evidence type="ECO:0000256" key="1">
    <source>
        <dbReference type="SAM" id="MobiDB-lite"/>
    </source>
</evidence>